<feature type="region of interest" description="Disordered" evidence="1">
    <location>
        <begin position="1"/>
        <end position="73"/>
    </location>
</feature>
<evidence type="ECO:0008006" key="4">
    <source>
        <dbReference type="Google" id="ProtNLM"/>
    </source>
</evidence>
<feature type="compositionally biased region" description="Basic and acidic residues" evidence="1">
    <location>
        <begin position="43"/>
        <end position="62"/>
    </location>
</feature>
<name>A0ABT7R163_9BACI</name>
<evidence type="ECO:0000313" key="2">
    <source>
        <dbReference type="EMBL" id="MDM5436668.1"/>
    </source>
</evidence>
<organism evidence="2 3">
    <name type="scientific">Bacillus hominis</name>
    <dbReference type="NCBI Taxonomy" id="2817478"/>
    <lineage>
        <taxon>Bacteria</taxon>
        <taxon>Bacillati</taxon>
        <taxon>Bacillota</taxon>
        <taxon>Bacilli</taxon>
        <taxon>Bacillales</taxon>
        <taxon>Bacillaceae</taxon>
        <taxon>Bacillus</taxon>
        <taxon>Bacillus cereus group</taxon>
    </lineage>
</organism>
<dbReference type="EMBL" id="JAUCFG010000001">
    <property type="protein sequence ID" value="MDM5436668.1"/>
    <property type="molecule type" value="Genomic_DNA"/>
</dbReference>
<sequence length="124" mass="14408">MAKTPGLLGRKKSNFEPTEPYVPEQGQATVETNEVAAIPSQPKTEEKQVSRKEKRIEKTEPKKKFKNQQGSIKISNQSKEELEVLMKLTNTKFNYEIIDLLIDRYVENELTPEQKRKFKLLTEL</sequence>
<comment type="caution">
    <text evidence="2">The sequence shown here is derived from an EMBL/GenBank/DDBJ whole genome shotgun (WGS) entry which is preliminary data.</text>
</comment>
<gene>
    <name evidence="2" type="ORF">QUG02_00190</name>
</gene>
<keyword evidence="3" id="KW-1185">Reference proteome</keyword>
<dbReference type="Proteomes" id="UP001224139">
    <property type="component" value="Unassembled WGS sequence"/>
</dbReference>
<evidence type="ECO:0000313" key="3">
    <source>
        <dbReference type="Proteomes" id="UP001224139"/>
    </source>
</evidence>
<proteinExistence type="predicted"/>
<evidence type="ECO:0000256" key="1">
    <source>
        <dbReference type="SAM" id="MobiDB-lite"/>
    </source>
</evidence>
<accession>A0ABT7R163</accession>
<reference evidence="2 3" key="1">
    <citation type="submission" date="2023-06" db="EMBL/GenBank/DDBJ databases">
        <title>Comparative genomics of Bacillaceae isolates and their secondary metabolite potential.</title>
        <authorList>
            <person name="Song L."/>
            <person name="Nielsen L.J."/>
            <person name="Mohite O."/>
            <person name="Xu X."/>
            <person name="Weber T."/>
            <person name="Kovacs A.T."/>
        </authorList>
    </citation>
    <scope>NUCLEOTIDE SEQUENCE [LARGE SCALE GENOMIC DNA]</scope>
    <source>
        <strain evidence="2 3">DX2.1</strain>
    </source>
</reference>
<protein>
    <recommendedName>
        <fullName evidence="4">Replication-associated protein RepC</fullName>
    </recommendedName>
</protein>
<dbReference type="RefSeq" id="WP_289357755.1">
    <property type="nucleotide sequence ID" value="NZ_JAUCFG010000001.1"/>
</dbReference>